<dbReference type="EMBL" id="QGNW01000074">
    <property type="protein sequence ID" value="RVX01694.1"/>
    <property type="molecule type" value="Genomic_DNA"/>
</dbReference>
<evidence type="ECO:0000313" key="3">
    <source>
        <dbReference type="Proteomes" id="UP000288805"/>
    </source>
</evidence>
<feature type="region of interest" description="Disordered" evidence="1">
    <location>
        <begin position="30"/>
        <end position="60"/>
    </location>
</feature>
<evidence type="ECO:0000313" key="2">
    <source>
        <dbReference type="EMBL" id="RVX01694.1"/>
    </source>
</evidence>
<gene>
    <name evidence="2" type="ORF">CK203_024329</name>
</gene>
<feature type="compositionally biased region" description="Basic and acidic residues" evidence="1">
    <location>
        <begin position="89"/>
        <end position="101"/>
    </location>
</feature>
<sequence length="150" mass="17035">MQSPAGKTRVGGAWMGFWFRCFGTNWRSPPGAPCGVEKNRRRKVRQKSSPEKLPAGLMAGMREREREMIGLRYGQKDLAGMSDGLNKSFSEENNRGPKKMDMGVLFDSISAQGFSGRRKRSLTSKKNETSYFRYLARFRTIPVLEIEDSD</sequence>
<feature type="region of interest" description="Disordered" evidence="1">
    <location>
        <begin position="82"/>
        <end position="101"/>
    </location>
</feature>
<evidence type="ECO:0000256" key="1">
    <source>
        <dbReference type="SAM" id="MobiDB-lite"/>
    </source>
</evidence>
<proteinExistence type="predicted"/>
<name>A0A438IYA5_VITVI</name>
<dbReference type="Proteomes" id="UP000288805">
    <property type="component" value="Unassembled WGS sequence"/>
</dbReference>
<dbReference type="AlphaFoldDB" id="A0A438IYA5"/>
<accession>A0A438IYA5</accession>
<protein>
    <submittedName>
        <fullName evidence="2">Uncharacterized protein</fullName>
    </submittedName>
</protein>
<reference evidence="2 3" key="1">
    <citation type="journal article" date="2018" name="PLoS Genet.">
        <title>Population sequencing reveals clonal diversity and ancestral inbreeding in the grapevine cultivar Chardonnay.</title>
        <authorList>
            <person name="Roach M.J."/>
            <person name="Johnson D.L."/>
            <person name="Bohlmann J."/>
            <person name="van Vuuren H.J."/>
            <person name="Jones S.J."/>
            <person name="Pretorius I.S."/>
            <person name="Schmidt S.A."/>
            <person name="Borneman A.R."/>
        </authorList>
    </citation>
    <scope>NUCLEOTIDE SEQUENCE [LARGE SCALE GENOMIC DNA]</scope>
    <source>
        <strain evidence="3">cv. Chardonnay</strain>
        <tissue evidence="2">Leaf</tissue>
    </source>
</reference>
<organism evidence="2 3">
    <name type="scientific">Vitis vinifera</name>
    <name type="common">Grape</name>
    <dbReference type="NCBI Taxonomy" id="29760"/>
    <lineage>
        <taxon>Eukaryota</taxon>
        <taxon>Viridiplantae</taxon>
        <taxon>Streptophyta</taxon>
        <taxon>Embryophyta</taxon>
        <taxon>Tracheophyta</taxon>
        <taxon>Spermatophyta</taxon>
        <taxon>Magnoliopsida</taxon>
        <taxon>eudicotyledons</taxon>
        <taxon>Gunneridae</taxon>
        <taxon>Pentapetalae</taxon>
        <taxon>rosids</taxon>
        <taxon>Vitales</taxon>
        <taxon>Vitaceae</taxon>
        <taxon>Viteae</taxon>
        <taxon>Vitis</taxon>
    </lineage>
</organism>
<comment type="caution">
    <text evidence="2">The sequence shown here is derived from an EMBL/GenBank/DDBJ whole genome shotgun (WGS) entry which is preliminary data.</text>
</comment>